<dbReference type="RefSeq" id="WP_345041302.1">
    <property type="nucleotide sequence ID" value="NZ_BAABBA010000010.1"/>
</dbReference>
<evidence type="ECO:0000313" key="3">
    <source>
        <dbReference type="EMBL" id="GAA4287973.1"/>
    </source>
</evidence>
<proteinExistence type="predicted"/>
<dbReference type="InterPro" id="IPR001845">
    <property type="entry name" value="HTH_ArsR_DNA-bd_dom"/>
</dbReference>
<dbReference type="PANTHER" id="PTHR43428">
    <property type="entry name" value="ARSENATE REDUCTASE"/>
    <property type="match status" value="1"/>
</dbReference>
<dbReference type="SUPFAM" id="SSF46785">
    <property type="entry name" value="Winged helix' DNA-binding domain"/>
    <property type="match status" value="1"/>
</dbReference>
<name>A0ABP8EVJ4_9MICO</name>
<evidence type="ECO:0000313" key="4">
    <source>
        <dbReference type="Proteomes" id="UP001499841"/>
    </source>
</evidence>
<dbReference type="InterPro" id="IPR036388">
    <property type="entry name" value="WH-like_DNA-bd_sf"/>
</dbReference>
<dbReference type="SUPFAM" id="SSF52788">
    <property type="entry name" value="Phosphotyrosine protein phosphatases I"/>
    <property type="match status" value="1"/>
</dbReference>
<dbReference type="Gene3D" id="1.10.10.10">
    <property type="entry name" value="Winged helix-like DNA-binding domain superfamily/Winged helix DNA-binding domain"/>
    <property type="match status" value="1"/>
</dbReference>
<organism evidence="3 4">
    <name type="scientific">Georgenia daeguensis</name>
    <dbReference type="NCBI Taxonomy" id="908355"/>
    <lineage>
        <taxon>Bacteria</taxon>
        <taxon>Bacillati</taxon>
        <taxon>Actinomycetota</taxon>
        <taxon>Actinomycetes</taxon>
        <taxon>Micrococcales</taxon>
        <taxon>Bogoriellaceae</taxon>
        <taxon>Georgenia</taxon>
    </lineage>
</organism>
<dbReference type="SMART" id="SM00418">
    <property type="entry name" value="HTH_ARSR"/>
    <property type="match status" value="1"/>
</dbReference>
<dbReference type="Pfam" id="PF01022">
    <property type="entry name" value="HTH_5"/>
    <property type="match status" value="1"/>
</dbReference>
<dbReference type="InterPro" id="IPR011991">
    <property type="entry name" value="ArsR-like_HTH"/>
</dbReference>
<dbReference type="InterPro" id="IPR036390">
    <property type="entry name" value="WH_DNA-bd_sf"/>
</dbReference>
<protein>
    <submittedName>
        <fullName evidence="3">Helix-turn-helix domain-containing protein</fullName>
    </submittedName>
</protein>
<feature type="domain" description="HTH arsR-type" evidence="2">
    <location>
        <begin position="10"/>
        <end position="104"/>
    </location>
</feature>
<gene>
    <name evidence="3" type="ORF">GCM10022262_23330</name>
</gene>
<evidence type="ECO:0000256" key="1">
    <source>
        <dbReference type="ARBA" id="ARBA00022849"/>
    </source>
</evidence>
<dbReference type="EMBL" id="BAABBA010000010">
    <property type="protein sequence ID" value="GAA4287973.1"/>
    <property type="molecule type" value="Genomic_DNA"/>
</dbReference>
<dbReference type="CDD" id="cd00090">
    <property type="entry name" value="HTH_ARSR"/>
    <property type="match status" value="1"/>
</dbReference>
<dbReference type="SMART" id="SM00226">
    <property type="entry name" value="LMWPc"/>
    <property type="match status" value="1"/>
</dbReference>
<reference evidence="4" key="1">
    <citation type="journal article" date="2019" name="Int. J. Syst. Evol. Microbiol.">
        <title>The Global Catalogue of Microorganisms (GCM) 10K type strain sequencing project: providing services to taxonomists for standard genome sequencing and annotation.</title>
        <authorList>
            <consortium name="The Broad Institute Genomics Platform"/>
            <consortium name="The Broad Institute Genome Sequencing Center for Infectious Disease"/>
            <person name="Wu L."/>
            <person name="Ma J."/>
        </authorList>
    </citation>
    <scope>NUCLEOTIDE SEQUENCE [LARGE SCALE GENOMIC DNA]</scope>
    <source>
        <strain evidence="4">JCM 17459</strain>
    </source>
</reference>
<dbReference type="InterPro" id="IPR036196">
    <property type="entry name" value="Ptyr_pPase_sf"/>
</dbReference>
<dbReference type="Pfam" id="PF01451">
    <property type="entry name" value="LMWPc"/>
    <property type="match status" value="1"/>
</dbReference>
<accession>A0ABP8EVJ4</accession>
<evidence type="ECO:0000259" key="2">
    <source>
        <dbReference type="PROSITE" id="PS50987"/>
    </source>
</evidence>
<keyword evidence="1" id="KW-0059">Arsenical resistance</keyword>
<dbReference type="PROSITE" id="PS50987">
    <property type="entry name" value="HTH_ARSR_2"/>
    <property type="match status" value="1"/>
</dbReference>
<sequence length="242" mass="26184">MNVERGAEPRRSEQLARRAALHAALADPARLQIVDTLNLGDASPSELAEALAMPSNLLAHHLKVLEREGVVGRTRSEGDKRRSYVHLVPGALDDLTAGQVRQVPRVLFVCTANSARSHLAAALWRQASEIPAVSAGTHPAEAIAPGAVESARRHHLKLPRVRPQHVDGVRADDDLVVTVCDRAHEELRLPVDVHWSIPDPIRAGTPEAFDHALEEIGRRVGNLAPRLSLPTNPTDVAPAATR</sequence>
<dbReference type="Proteomes" id="UP001499841">
    <property type="component" value="Unassembled WGS sequence"/>
</dbReference>
<comment type="caution">
    <text evidence="3">The sequence shown here is derived from an EMBL/GenBank/DDBJ whole genome shotgun (WGS) entry which is preliminary data.</text>
</comment>
<dbReference type="InterPro" id="IPR023485">
    <property type="entry name" value="Ptyr_pPase"/>
</dbReference>
<dbReference type="PANTHER" id="PTHR43428:SF1">
    <property type="entry name" value="ARSENATE REDUCTASE"/>
    <property type="match status" value="1"/>
</dbReference>
<dbReference type="Gene3D" id="3.40.50.2300">
    <property type="match status" value="1"/>
</dbReference>
<keyword evidence="4" id="KW-1185">Reference proteome</keyword>